<protein>
    <submittedName>
        <fullName evidence="2">Uncharacterized protein</fullName>
    </submittedName>
</protein>
<dbReference type="AlphaFoldDB" id="A0A699UHP0"/>
<organism evidence="2">
    <name type="scientific">Tanacetum cinerariifolium</name>
    <name type="common">Dalmatian daisy</name>
    <name type="synonym">Chrysanthemum cinerariifolium</name>
    <dbReference type="NCBI Taxonomy" id="118510"/>
    <lineage>
        <taxon>Eukaryota</taxon>
        <taxon>Viridiplantae</taxon>
        <taxon>Streptophyta</taxon>
        <taxon>Embryophyta</taxon>
        <taxon>Tracheophyta</taxon>
        <taxon>Spermatophyta</taxon>
        <taxon>Magnoliopsida</taxon>
        <taxon>eudicotyledons</taxon>
        <taxon>Gunneridae</taxon>
        <taxon>Pentapetalae</taxon>
        <taxon>asterids</taxon>
        <taxon>campanulids</taxon>
        <taxon>Asterales</taxon>
        <taxon>Asteraceae</taxon>
        <taxon>Asteroideae</taxon>
        <taxon>Anthemideae</taxon>
        <taxon>Anthemidinae</taxon>
        <taxon>Tanacetum</taxon>
    </lineage>
</organism>
<name>A0A699UHP0_TANCI</name>
<feature type="non-terminal residue" evidence="2">
    <location>
        <position position="1"/>
    </location>
</feature>
<feature type="region of interest" description="Disordered" evidence="1">
    <location>
        <begin position="1"/>
        <end position="42"/>
    </location>
</feature>
<dbReference type="EMBL" id="BKCJ011326761">
    <property type="protein sequence ID" value="GFD21019.1"/>
    <property type="molecule type" value="Genomic_DNA"/>
</dbReference>
<accession>A0A699UHP0</accession>
<evidence type="ECO:0000313" key="2">
    <source>
        <dbReference type="EMBL" id="GFD21019.1"/>
    </source>
</evidence>
<gene>
    <name evidence="2" type="ORF">Tci_892988</name>
</gene>
<reference evidence="2" key="1">
    <citation type="journal article" date="2019" name="Sci. Rep.">
        <title>Draft genome of Tanacetum cinerariifolium, the natural source of mosquito coil.</title>
        <authorList>
            <person name="Yamashiro T."/>
            <person name="Shiraishi A."/>
            <person name="Satake H."/>
            <person name="Nakayama K."/>
        </authorList>
    </citation>
    <scope>NUCLEOTIDE SEQUENCE</scope>
</reference>
<evidence type="ECO:0000256" key="1">
    <source>
        <dbReference type="SAM" id="MobiDB-lite"/>
    </source>
</evidence>
<sequence length="75" mass="8005">PGRAHYAPHQPRRAPQLPHAMGAGGAHFGHRHLPRDDGEPALGNVAAAGRVAGYRPGHLLWLWQKAQQAAPSGRP</sequence>
<comment type="caution">
    <text evidence="2">The sequence shown here is derived from an EMBL/GenBank/DDBJ whole genome shotgun (WGS) entry which is preliminary data.</text>
</comment>
<proteinExistence type="predicted"/>